<name>H8N137_CORCM</name>
<evidence type="ECO:0000256" key="12">
    <source>
        <dbReference type="ARBA" id="ARBA00041756"/>
    </source>
</evidence>
<dbReference type="CDD" id="cd00834">
    <property type="entry name" value="KAS_I_II"/>
    <property type="match status" value="1"/>
</dbReference>
<dbReference type="Proteomes" id="UP000007587">
    <property type="component" value="Chromosome"/>
</dbReference>
<evidence type="ECO:0000256" key="11">
    <source>
        <dbReference type="ARBA" id="ARBA00039445"/>
    </source>
</evidence>
<evidence type="ECO:0000313" key="15">
    <source>
        <dbReference type="EMBL" id="AFE09614.1"/>
    </source>
</evidence>
<reference evidence="16" key="2">
    <citation type="submission" date="2012-03" db="EMBL/GenBank/DDBJ databases">
        <title>Genome sequence of the fruiting myxobacterium Corallococcus coralloides DSM 2259.</title>
        <authorList>
            <person name="Huntley S."/>
            <person name="Zhang Y."/>
            <person name="Treuner-Lange A."/>
            <person name="Sensen C.W."/>
            <person name="Sogaard-Andersen L."/>
        </authorList>
    </citation>
    <scope>NUCLEOTIDE SEQUENCE [LARGE SCALE GENOMIC DNA]</scope>
    <source>
        <strain evidence="16">ATCC 25202 / DSM 2259 / NBRC 100086 / M2</strain>
    </source>
</reference>
<evidence type="ECO:0000256" key="1">
    <source>
        <dbReference type="ARBA" id="ARBA00004533"/>
    </source>
</evidence>
<keyword evidence="9" id="KW-0472">Membrane</keyword>
<dbReference type="AlphaFoldDB" id="H8N137"/>
<evidence type="ECO:0000256" key="5">
    <source>
        <dbReference type="ARBA" id="ARBA00022519"/>
    </source>
</evidence>
<dbReference type="Pfam" id="PF00109">
    <property type="entry name" value="ketoacyl-synt"/>
    <property type="match status" value="1"/>
</dbReference>
<feature type="domain" description="Ketosynthase family 3 (KS3)" evidence="14">
    <location>
        <begin position="7"/>
        <end position="408"/>
    </location>
</feature>
<dbReference type="eggNOG" id="COG0304">
    <property type="taxonomic scope" value="Bacteria"/>
</dbReference>
<dbReference type="SUPFAM" id="SSF53901">
    <property type="entry name" value="Thiolase-like"/>
    <property type="match status" value="2"/>
</dbReference>
<sequence>MKNATGLRQVAVTGLGCINALGHDVRSSWKALLEGRSAVRLVERTRCGDTVRFPAAEVTGYEPARYFSKGELRLRDRFAQFALIAAQEAIQDAGLNLAGDNSGTAVVLGTGGGGEMSREEAAIQLFVERSGKCDPALVPKTNSQASVGLICMEHGITGPAFTVSTGCAAATHAIAQAFWLVRSGRVQCAITGGSEASILYSVAKAFQAVGVVAPSAESFRPFSNGQAGMAIGEGAGILVLEDLEHARARGARVYAELIGAGMSADAGDPVRPRVEGPAQAMRQALADAGLTARDVGYINAHGTGTRANDRAESEAIRSVFGPGADHLLVSSTKSMHGHAFGGVGGIEAVATVLALHHGVLPPTANFGEPAEGCDLDFIPNTSRQVQVRHALSNSFAFGGLNAVLAFRYAAPPAQAGLGDGGGAP</sequence>
<keyword evidence="7" id="KW-0812">Transmembrane</keyword>
<comment type="subcellular location">
    <subcellularLocation>
        <location evidence="1">Cell inner membrane</location>
    </subcellularLocation>
</comment>
<comment type="similarity">
    <text evidence="2 13">Belongs to the thiolase-like superfamily. Beta-ketoacyl-ACP synthases family.</text>
</comment>
<evidence type="ECO:0000259" key="14">
    <source>
        <dbReference type="PROSITE" id="PS52004"/>
    </source>
</evidence>
<dbReference type="RefSeq" id="WP_014399678.1">
    <property type="nucleotide sequence ID" value="NC_017030.1"/>
</dbReference>
<dbReference type="SMART" id="SM00825">
    <property type="entry name" value="PKS_KS"/>
    <property type="match status" value="1"/>
</dbReference>
<evidence type="ECO:0000256" key="2">
    <source>
        <dbReference type="ARBA" id="ARBA00008467"/>
    </source>
</evidence>
<keyword evidence="5" id="KW-0997">Cell inner membrane</keyword>
<dbReference type="InterPro" id="IPR014031">
    <property type="entry name" value="Ketoacyl_synth_C"/>
</dbReference>
<dbReference type="EMBL" id="CP003389">
    <property type="protein sequence ID" value="AFE09614.1"/>
    <property type="molecule type" value="Genomic_DNA"/>
</dbReference>
<organism evidence="15 16">
    <name type="scientific">Corallococcus coralloides (strain ATCC 25202 / DSM 2259 / NBRC 100086 / M2)</name>
    <name type="common">Myxococcus coralloides</name>
    <dbReference type="NCBI Taxonomy" id="1144275"/>
    <lineage>
        <taxon>Bacteria</taxon>
        <taxon>Pseudomonadati</taxon>
        <taxon>Myxococcota</taxon>
        <taxon>Myxococcia</taxon>
        <taxon>Myxococcales</taxon>
        <taxon>Cystobacterineae</taxon>
        <taxon>Myxococcaceae</taxon>
        <taxon>Corallococcus</taxon>
    </lineage>
</organism>
<dbReference type="GO" id="GO:0005886">
    <property type="term" value="C:plasma membrane"/>
    <property type="evidence" value="ECO:0007669"/>
    <property type="project" value="UniProtKB-SubCell"/>
</dbReference>
<dbReference type="InterPro" id="IPR020841">
    <property type="entry name" value="PKS_Beta-ketoAc_synthase_dom"/>
</dbReference>
<dbReference type="PANTHER" id="PTHR11712">
    <property type="entry name" value="POLYKETIDE SYNTHASE-RELATED"/>
    <property type="match status" value="1"/>
</dbReference>
<protein>
    <recommendedName>
        <fullName evidence="11">Nodulation protein E</fullName>
    </recommendedName>
    <alternativeName>
        <fullName evidence="12">Host-specificity of nodulation protein B</fullName>
    </alternativeName>
</protein>
<gene>
    <name evidence="15" type="primary">nodE1</name>
    <name evidence="15" type="ordered locus">COCOR_06893</name>
</gene>
<dbReference type="Gene3D" id="3.40.47.10">
    <property type="match status" value="1"/>
</dbReference>
<dbReference type="GO" id="GO:0004315">
    <property type="term" value="F:3-oxoacyl-[acyl-carrier-protein] synthase activity"/>
    <property type="evidence" value="ECO:0007669"/>
    <property type="project" value="InterPro"/>
</dbReference>
<dbReference type="InterPro" id="IPR016039">
    <property type="entry name" value="Thiolase-like"/>
</dbReference>
<dbReference type="InParanoid" id="H8N137"/>
<dbReference type="InterPro" id="IPR018201">
    <property type="entry name" value="Ketoacyl_synth_AS"/>
</dbReference>
<dbReference type="KEGG" id="ccx:COCOR_06893"/>
<keyword evidence="8" id="KW-1133">Transmembrane helix</keyword>
<dbReference type="PROSITE" id="PS00606">
    <property type="entry name" value="KS3_1"/>
    <property type="match status" value="1"/>
</dbReference>
<evidence type="ECO:0000256" key="3">
    <source>
        <dbReference type="ARBA" id="ARBA00022458"/>
    </source>
</evidence>
<evidence type="ECO:0000256" key="9">
    <source>
        <dbReference type="ARBA" id="ARBA00023136"/>
    </source>
</evidence>
<proteinExistence type="inferred from homology"/>
<keyword evidence="16" id="KW-1185">Reference proteome</keyword>
<reference evidence="15 16" key="1">
    <citation type="journal article" date="2012" name="J. Bacteriol.">
        <title>Complete Genome Sequence of the Fruiting Myxobacterium Corallococcus coralloides DSM 2259.</title>
        <authorList>
            <person name="Huntley S."/>
            <person name="Zhang Y."/>
            <person name="Treuner-Lange A."/>
            <person name="Kneip S."/>
            <person name="Sensen C.W."/>
            <person name="Sogaard-Andersen L."/>
        </authorList>
    </citation>
    <scope>NUCLEOTIDE SEQUENCE [LARGE SCALE GENOMIC DNA]</scope>
    <source>
        <strain evidence="16">ATCC 25202 / DSM 2259 / NBRC 100086 / M2</strain>
    </source>
</reference>
<evidence type="ECO:0000256" key="4">
    <source>
        <dbReference type="ARBA" id="ARBA00022475"/>
    </source>
</evidence>
<dbReference type="HOGENOM" id="CLU_000022_69_2_7"/>
<dbReference type="InterPro" id="IPR014030">
    <property type="entry name" value="Ketoacyl_synth_N"/>
</dbReference>
<dbReference type="GO" id="GO:0006633">
    <property type="term" value="P:fatty acid biosynthetic process"/>
    <property type="evidence" value="ECO:0007669"/>
    <property type="project" value="InterPro"/>
</dbReference>
<dbReference type="InterPro" id="IPR000794">
    <property type="entry name" value="Beta-ketoacyl_synthase"/>
</dbReference>
<dbReference type="Pfam" id="PF02801">
    <property type="entry name" value="Ketoacyl-synt_C"/>
    <property type="match status" value="1"/>
</dbReference>
<evidence type="ECO:0000256" key="10">
    <source>
        <dbReference type="ARBA" id="ARBA00037576"/>
    </source>
</evidence>
<keyword evidence="4" id="KW-1003">Cell membrane</keyword>
<accession>H8N137</accession>
<dbReference type="PROSITE" id="PS52004">
    <property type="entry name" value="KS3_2"/>
    <property type="match status" value="1"/>
</dbReference>
<evidence type="ECO:0000256" key="13">
    <source>
        <dbReference type="RuleBase" id="RU003694"/>
    </source>
</evidence>
<dbReference type="STRING" id="1144275.COCOR_06893"/>
<evidence type="ECO:0000256" key="6">
    <source>
        <dbReference type="ARBA" id="ARBA00022679"/>
    </source>
</evidence>
<keyword evidence="3" id="KW-0536">Nodulation</keyword>
<comment type="function">
    <text evidence="10">Proposed to synthesize NOD factor fatty acyl chain. Involved in the synthesis of a highly unsaturated fatty acid moiety, which forms part of a lipo-oligosaccharide that is responsible for host specificity.</text>
</comment>
<keyword evidence="6 13" id="KW-0808">Transferase</keyword>
<evidence type="ECO:0000256" key="7">
    <source>
        <dbReference type="ARBA" id="ARBA00022692"/>
    </source>
</evidence>
<evidence type="ECO:0000256" key="8">
    <source>
        <dbReference type="ARBA" id="ARBA00022989"/>
    </source>
</evidence>
<evidence type="ECO:0000313" key="16">
    <source>
        <dbReference type="Proteomes" id="UP000007587"/>
    </source>
</evidence>
<dbReference type="PANTHER" id="PTHR11712:SF352">
    <property type="entry name" value="3-OXOACYL-[ACYL-CARRIER-PROTEIN] SYNTHASE"/>
    <property type="match status" value="1"/>
</dbReference>